<dbReference type="Pfam" id="PF01207">
    <property type="entry name" value="Dus"/>
    <property type="match status" value="1"/>
</dbReference>
<evidence type="ECO:0000256" key="1">
    <source>
        <dbReference type="ARBA" id="ARBA00001917"/>
    </source>
</evidence>
<dbReference type="InterPro" id="IPR013785">
    <property type="entry name" value="Aldolase_TIM"/>
</dbReference>
<dbReference type="HAMAP" id="MF_02041">
    <property type="entry name" value="DusA_subfam"/>
    <property type="match status" value="1"/>
</dbReference>
<comment type="catalytic activity">
    <reaction evidence="10">
        <text>5,6-dihydrouridine(20a) in tRNA + NADP(+) = uridine(20a) in tRNA + NADPH + H(+)</text>
        <dbReference type="Rhea" id="RHEA:53344"/>
        <dbReference type="Rhea" id="RHEA-COMP:13535"/>
        <dbReference type="Rhea" id="RHEA-COMP:13536"/>
        <dbReference type="ChEBI" id="CHEBI:15378"/>
        <dbReference type="ChEBI" id="CHEBI:57783"/>
        <dbReference type="ChEBI" id="CHEBI:58349"/>
        <dbReference type="ChEBI" id="CHEBI:65315"/>
        <dbReference type="ChEBI" id="CHEBI:74443"/>
    </reaction>
</comment>
<evidence type="ECO:0000256" key="8">
    <source>
        <dbReference type="ARBA" id="ARBA00023002"/>
    </source>
</evidence>
<keyword evidence="8 10" id="KW-0560">Oxidoreductase</keyword>
<feature type="site" description="Interacts with tRNA; defines subfamily-specific binding signature" evidence="10">
    <location>
        <position position="181"/>
    </location>
</feature>
<dbReference type="Gene3D" id="1.20.120.1460">
    <property type="match status" value="1"/>
</dbReference>
<feature type="binding site" evidence="10 13">
    <location>
        <position position="169"/>
    </location>
    <ligand>
        <name>FMN</name>
        <dbReference type="ChEBI" id="CHEBI:58210"/>
    </ligand>
</feature>
<proteinExistence type="inferred from homology"/>
<evidence type="ECO:0000256" key="10">
    <source>
        <dbReference type="HAMAP-Rule" id="MF_02041"/>
    </source>
</evidence>
<feature type="active site" description="Proton donor" evidence="10 12">
    <location>
        <position position="97"/>
    </location>
</feature>
<evidence type="ECO:0000256" key="13">
    <source>
        <dbReference type="PIRSR" id="PIRSR006621-2"/>
    </source>
</evidence>
<keyword evidence="3 10" id="KW-0285">Flavoprotein</keyword>
<keyword evidence="13" id="KW-0547">Nucleotide-binding</keyword>
<keyword evidence="16" id="KW-1185">Reference proteome</keyword>
<dbReference type="GO" id="GO:0000049">
    <property type="term" value="F:tRNA binding"/>
    <property type="evidence" value="ECO:0007669"/>
    <property type="project" value="UniProtKB-UniRule"/>
</dbReference>
<dbReference type="GO" id="GO:0050660">
    <property type="term" value="F:flavin adenine dinucleotide binding"/>
    <property type="evidence" value="ECO:0007669"/>
    <property type="project" value="InterPro"/>
</dbReference>
<dbReference type="AlphaFoldDB" id="A0AA37W6J9"/>
<gene>
    <name evidence="10 15" type="primary">dusA</name>
    <name evidence="15" type="ORF">GCM10007876_07910</name>
</gene>
<dbReference type="EMBL" id="BSNM01000003">
    <property type="protein sequence ID" value="GLQ30313.1"/>
    <property type="molecule type" value="Genomic_DNA"/>
</dbReference>
<feature type="binding site" evidence="10 13">
    <location>
        <begin position="209"/>
        <end position="211"/>
    </location>
    <ligand>
        <name>FMN</name>
        <dbReference type="ChEBI" id="CHEBI:58210"/>
    </ligand>
</feature>
<dbReference type="InterPro" id="IPR035587">
    <property type="entry name" value="DUS-like_FMN-bd"/>
</dbReference>
<evidence type="ECO:0000256" key="4">
    <source>
        <dbReference type="ARBA" id="ARBA00022643"/>
    </source>
</evidence>
<keyword evidence="6 10" id="KW-0521">NADP</keyword>
<feature type="site" description="Interacts with tRNA; defines subfamily-specific binding signature" evidence="10">
    <location>
        <position position="298"/>
    </location>
</feature>
<comment type="similarity">
    <text evidence="10">Belongs to the Dus family. DusA subfamily.</text>
</comment>
<comment type="catalytic activity">
    <reaction evidence="10">
        <text>5,6-dihydrouridine(20) in tRNA + NAD(+) = uridine(20) in tRNA + NADH + H(+)</text>
        <dbReference type="Rhea" id="RHEA:53340"/>
        <dbReference type="Rhea" id="RHEA-COMP:13533"/>
        <dbReference type="Rhea" id="RHEA-COMP:13534"/>
        <dbReference type="ChEBI" id="CHEBI:15378"/>
        <dbReference type="ChEBI" id="CHEBI:57540"/>
        <dbReference type="ChEBI" id="CHEBI:57945"/>
        <dbReference type="ChEBI" id="CHEBI:65315"/>
        <dbReference type="ChEBI" id="CHEBI:74443"/>
        <dbReference type="EC" id="1.3.1.91"/>
    </reaction>
</comment>
<dbReference type="PIRSF" id="PIRSF006621">
    <property type="entry name" value="Dus"/>
    <property type="match status" value="1"/>
</dbReference>
<keyword evidence="2 10" id="KW-0820">tRNA-binding</keyword>
<evidence type="ECO:0000313" key="15">
    <source>
        <dbReference type="EMBL" id="GLQ30313.1"/>
    </source>
</evidence>
<feature type="site" description="Interacts with tRNA" evidence="10">
    <location>
        <position position="94"/>
    </location>
</feature>
<feature type="domain" description="DUS-like FMN-binding" evidence="14">
    <location>
        <begin position="12"/>
        <end position="313"/>
    </location>
</feature>
<comment type="catalytic activity">
    <reaction evidence="10">
        <text>5,6-dihydrouridine(20a) in tRNA + NAD(+) = uridine(20a) in tRNA + NADH + H(+)</text>
        <dbReference type="Rhea" id="RHEA:53348"/>
        <dbReference type="Rhea" id="RHEA-COMP:13535"/>
        <dbReference type="Rhea" id="RHEA-COMP:13536"/>
        <dbReference type="ChEBI" id="CHEBI:15378"/>
        <dbReference type="ChEBI" id="CHEBI:57540"/>
        <dbReference type="ChEBI" id="CHEBI:57945"/>
        <dbReference type="ChEBI" id="CHEBI:65315"/>
        <dbReference type="ChEBI" id="CHEBI:74443"/>
    </reaction>
</comment>
<dbReference type="FunFam" id="3.20.20.70:FF:000083">
    <property type="entry name" value="tRNA-dihydrouridine(20/20a) synthase"/>
    <property type="match status" value="1"/>
</dbReference>
<evidence type="ECO:0000256" key="7">
    <source>
        <dbReference type="ARBA" id="ARBA00022884"/>
    </source>
</evidence>
<dbReference type="PANTHER" id="PTHR42907:SF1">
    <property type="entry name" value="FMN-LINKED OXIDOREDUCTASES SUPERFAMILY PROTEIN"/>
    <property type="match status" value="1"/>
</dbReference>
<feature type="binding site" evidence="10 13">
    <location>
        <position position="67"/>
    </location>
    <ligand>
        <name>FMN</name>
        <dbReference type="ChEBI" id="CHEBI:58210"/>
    </ligand>
</feature>
<dbReference type="InterPro" id="IPR001269">
    <property type="entry name" value="DUS_fam"/>
</dbReference>
<feature type="site" description="Interacts with tRNA; defines subfamily-specific binding signature" evidence="10">
    <location>
        <position position="301"/>
    </location>
</feature>
<evidence type="ECO:0000256" key="3">
    <source>
        <dbReference type="ARBA" id="ARBA00022630"/>
    </source>
</evidence>
<dbReference type="RefSeq" id="WP_284379037.1">
    <property type="nucleotide sequence ID" value="NZ_BSNM01000003.1"/>
</dbReference>
<keyword evidence="7 10" id="KW-0694">RNA-binding</keyword>
<evidence type="ECO:0000256" key="9">
    <source>
        <dbReference type="ARBA" id="ARBA00058013"/>
    </source>
</evidence>
<dbReference type="NCBIfam" id="NF008774">
    <property type="entry name" value="PRK11815.1"/>
    <property type="match status" value="1"/>
</dbReference>
<dbReference type="EC" id="1.3.1.91" evidence="10"/>
<dbReference type="Gene3D" id="3.20.20.70">
    <property type="entry name" value="Aldolase class I"/>
    <property type="match status" value="1"/>
</dbReference>
<dbReference type="GO" id="GO:0010181">
    <property type="term" value="F:FMN binding"/>
    <property type="evidence" value="ECO:0007669"/>
    <property type="project" value="UniProtKB-UniRule"/>
</dbReference>
<evidence type="ECO:0000256" key="11">
    <source>
        <dbReference type="PIRNR" id="PIRNR006621"/>
    </source>
</evidence>
<reference evidence="15" key="2">
    <citation type="submission" date="2023-01" db="EMBL/GenBank/DDBJ databases">
        <title>Draft genome sequence of Litoribrevibacter albus strain NBRC 110071.</title>
        <authorList>
            <person name="Sun Q."/>
            <person name="Mori K."/>
        </authorList>
    </citation>
    <scope>NUCLEOTIDE SEQUENCE</scope>
    <source>
        <strain evidence="15">NBRC 110071</strain>
    </source>
</reference>
<evidence type="ECO:0000256" key="5">
    <source>
        <dbReference type="ARBA" id="ARBA00022694"/>
    </source>
</evidence>
<protein>
    <recommendedName>
        <fullName evidence="10">tRNA-dihydrouridine(20/20a) synthase</fullName>
        <ecNumber evidence="10">1.3.1.91</ecNumber>
    </recommendedName>
    <alternativeName>
        <fullName evidence="10">U20-specific dihydrouridine synthase</fullName>
        <shortName evidence="10">U20-specific Dus</shortName>
    </alternativeName>
    <alternativeName>
        <fullName evidence="10">tRNA-dihydrouridine synthase A</fullName>
    </alternativeName>
</protein>
<feature type="binding site" evidence="10 13">
    <location>
        <begin position="231"/>
        <end position="232"/>
    </location>
    <ligand>
        <name>FMN</name>
        <dbReference type="ChEBI" id="CHEBI:58210"/>
    </ligand>
</feature>
<dbReference type="PANTHER" id="PTHR42907">
    <property type="entry name" value="FMN-LINKED OXIDOREDUCTASES SUPERFAMILY PROTEIN"/>
    <property type="match status" value="1"/>
</dbReference>
<dbReference type="SUPFAM" id="SSF51395">
    <property type="entry name" value="FMN-linked oxidoreductases"/>
    <property type="match status" value="1"/>
</dbReference>
<keyword evidence="5 10" id="KW-0819">tRNA processing</keyword>
<evidence type="ECO:0000313" key="16">
    <source>
        <dbReference type="Proteomes" id="UP001161389"/>
    </source>
</evidence>
<feature type="binding site" evidence="10 13">
    <location>
        <position position="136"/>
    </location>
    <ligand>
        <name>FMN</name>
        <dbReference type="ChEBI" id="CHEBI:58210"/>
    </ligand>
</feature>
<name>A0AA37W6J9_9GAMM</name>
<dbReference type="GO" id="GO:0102264">
    <property type="term" value="F:tRNA-dihydrouridine20 synthase activity"/>
    <property type="evidence" value="ECO:0007669"/>
    <property type="project" value="UniProtKB-EC"/>
</dbReference>
<reference evidence="15" key="1">
    <citation type="journal article" date="2014" name="Int. J. Syst. Evol. Microbiol.">
        <title>Complete genome sequence of Corynebacterium casei LMG S-19264T (=DSM 44701T), isolated from a smear-ripened cheese.</title>
        <authorList>
            <consortium name="US DOE Joint Genome Institute (JGI-PGF)"/>
            <person name="Walter F."/>
            <person name="Albersmeier A."/>
            <person name="Kalinowski J."/>
            <person name="Ruckert C."/>
        </authorList>
    </citation>
    <scope>NUCLEOTIDE SEQUENCE</scope>
    <source>
        <strain evidence="15">NBRC 110071</strain>
    </source>
</reference>
<evidence type="ECO:0000256" key="6">
    <source>
        <dbReference type="ARBA" id="ARBA00022857"/>
    </source>
</evidence>
<dbReference type="Proteomes" id="UP001161389">
    <property type="component" value="Unassembled WGS sequence"/>
</dbReference>
<organism evidence="15 16">
    <name type="scientific">Litoribrevibacter albus</name>
    <dbReference type="NCBI Taxonomy" id="1473156"/>
    <lineage>
        <taxon>Bacteria</taxon>
        <taxon>Pseudomonadati</taxon>
        <taxon>Pseudomonadota</taxon>
        <taxon>Gammaproteobacteria</taxon>
        <taxon>Oceanospirillales</taxon>
        <taxon>Oceanospirillaceae</taxon>
        <taxon>Litoribrevibacter</taxon>
    </lineage>
</organism>
<dbReference type="NCBIfam" id="TIGR00742">
    <property type="entry name" value="yjbN"/>
    <property type="match status" value="1"/>
</dbReference>
<dbReference type="PROSITE" id="PS01136">
    <property type="entry name" value="UPF0034"/>
    <property type="match status" value="1"/>
</dbReference>
<comment type="similarity">
    <text evidence="11">Belongs to the dus family.</text>
</comment>
<feature type="site" description="Interacts with tRNA" evidence="10">
    <location>
        <position position="184"/>
    </location>
</feature>
<dbReference type="CDD" id="cd02801">
    <property type="entry name" value="DUS_like_FMN"/>
    <property type="match status" value="1"/>
</dbReference>
<comment type="function">
    <text evidence="9 10">Catalyzes the synthesis of 5,6-dihydrouridine (D), a modified base found in the D-loop of most tRNAs, via the reduction of the C5-C6 double bond in target uridines. Specifically modifies U20 and U20a in tRNAs.</text>
</comment>
<comment type="cofactor">
    <cofactor evidence="1 10 11 13">
        <name>FMN</name>
        <dbReference type="ChEBI" id="CHEBI:58210"/>
    </cofactor>
</comment>
<keyword evidence="4 10" id="KW-0288">FMN</keyword>
<dbReference type="InterPro" id="IPR004653">
    <property type="entry name" value="DusA"/>
</dbReference>
<accession>A0AA37W6J9</accession>
<dbReference type="InterPro" id="IPR018517">
    <property type="entry name" value="tRNA_hU_synthase_CS"/>
</dbReference>
<sequence>MHDINHSRKVSIAPMLDWTTSHYRTFMRGLTQHTLLYTEMVTTGAILFGDRERHLKFNEAEHFVALQLGGSDPKALAECAKIAEERGYDEINLNVGCPSDRVQNGSFGACLMAEPELVGECIKAMQDVVSIPVTVKSRIGIDDQDSYEEFLNFVGTVNHISQCETFIIHARKAILKGLSPKENREIPPLKYDYVYRLKEEFPDFHISLNGGVKTLEEVEEHLTKVDGVMIGREAYHNPYMFSEVDQRIFGDDSATQVSRHDAIRALYPYVEAELEKGTYLNHIARHILGMFQAVPGARRFRRHISENAPKRGAGLEVIIDALEMVPEQL</sequence>
<comment type="caution">
    <text evidence="15">The sequence shown here is derived from an EMBL/GenBank/DDBJ whole genome shotgun (WGS) entry which is preliminary data.</text>
</comment>
<evidence type="ECO:0000259" key="14">
    <source>
        <dbReference type="Pfam" id="PF01207"/>
    </source>
</evidence>
<feature type="binding site" evidence="10">
    <location>
        <begin position="14"/>
        <end position="16"/>
    </location>
    <ligand>
        <name>FMN</name>
        <dbReference type="ChEBI" id="CHEBI:58210"/>
    </ligand>
</feature>
<evidence type="ECO:0000256" key="12">
    <source>
        <dbReference type="PIRSR" id="PIRSR006621-1"/>
    </source>
</evidence>
<comment type="catalytic activity">
    <reaction evidence="10">
        <text>5,6-dihydrouridine(20) in tRNA + NADP(+) = uridine(20) in tRNA + NADPH + H(+)</text>
        <dbReference type="Rhea" id="RHEA:53336"/>
        <dbReference type="Rhea" id="RHEA-COMP:13533"/>
        <dbReference type="Rhea" id="RHEA-COMP:13534"/>
        <dbReference type="ChEBI" id="CHEBI:15378"/>
        <dbReference type="ChEBI" id="CHEBI:57783"/>
        <dbReference type="ChEBI" id="CHEBI:58349"/>
        <dbReference type="ChEBI" id="CHEBI:65315"/>
        <dbReference type="ChEBI" id="CHEBI:74443"/>
        <dbReference type="EC" id="1.3.1.91"/>
    </reaction>
</comment>
<evidence type="ECO:0000256" key="2">
    <source>
        <dbReference type="ARBA" id="ARBA00022555"/>
    </source>
</evidence>